<reference evidence="1 2" key="1">
    <citation type="submission" date="2017-02" db="EMBL/GenBank/DDBJ databases">
        <authorList>
            <person name="Peterson S.W."/>
        </authorList>
    </citation>
    <scope>NUCLEOTIDE SEQUENCE [LARGE SCALE GENOMIC DNA]</scope>
    <source>
        <strain evidence="1 2">LSP_Lj1</strain>
    </source>
</reference>
<proteinExistence type="predicted"/>
<dbReference type="Proteomes" id="UP000188342">
    <property type="component" value="Unassembled WGS sequence"/>
</dbReference>
<organism evidence="1 2">
    <name type="scientific">Luteococcus japonicus LSP_Lj1</name>
    <dbReference type="NCBI Taxonomy" id="1255658"/>
    <lineage>
        <taxon>Bacteria</taxon>
        <taxon>Bacillati</taxon>
        <taxon>Actinomycetota</taxon>
        <taxon>Actinomycetes</taxon>
        <taxon>Propionibacteriales</taxon>
        <taxon>Propionibacteriaceae</taxon>
        <taxon>Luteococcus</taxon>
    </lineage>
</organism>
<accession>A0A1R4IFN7</accession>
<gene>
    <name evidence="1" type="ORF">FM114_01480</name>
</gene>
<dbReference type="EMBL" id="FUKQ01000007">
    <property type="protein sequence ID" value="SJN18578.1"/>
    <property type="molecule type" value="Genomic_DNA"/>
</dbReference>
<protein>
    <submittedName>
        <fullName evidence="1">Uncharacterized protein</fullName>
    </submittedName>
</protein>
<sequence length="52" mass="5863">MLALDRQIAMEDAEDARREHRRLKAGLPEAPRVITVFEGFAEGGATPRERNN</sequence>
<evidence type="ECO:0000313" key="2">
    <source>
        <dbReference type="Proteomes" id="UP000188342"/>
    </source>
</evidence>
<name>A0A1R4IFN7_9ACTN</name>
<dbReference type="AlphaFoldDB" id="A0A1R4IFN7"/>
<keyword evidence="2" id="KW-1185">Reference proteome</keyword>
<evidence type="ECO:0000313" key="1">
    <source>
        <dbReference type="EMBL" id="SJN18578.1"/>
    </source>
</evidence>